<comment type="caution">
    <text evidence="10">The sequence shown here is derived from an EMBL/GenBank/DDBJ whole genome shotgun (WGS) entry which is preliminary data.</text>
</comment>
<dbReference type="Proteomes" id="UP000593573">
    <property type="component" value="Unassembled WGS sequence"/>
</dbReference>
<dbReference type="PANTHER" id="PTHR33146">
    <property type="entry name" value="ENDONUCLEASE 4"/>
    <property type="match status" value="1"/>
</dbReference>
<keyword evidence="8" id="KW-1015">Disulfide bond</keyword>
<keyword evidence="11" id="KW-1185">Reference proteome</keyword>
<sequence>MTLFMTTFQQPNLVEKVPNESSSSYGWFLRENYLQMRKDKSIHYHWSSPLHYVDTPDFKCNYKYCSKFKSWILIGDCHDTAGHKDSCVTGALI</sequence>
<gene>
    <name evidence="10" type="ORF">Goklo_020242</name>
</gene>
<dbReference type="Gene3D" id="1.10.575.10">
    <property type="entry name" value="P1 Nuclease"/>
    <property type="match status" value="1"/>
</dbReference>
<comment type="similarity">
    <text evidence="2">Belongs to the nuclease type I family.</text>
</comment>
<evidence type="ECO:0000256" key="2">
    <source>
        <dbReference type="ARBA" id="ARBA00009547"/>
    </source>
</evidence>
<dbReference type="GO" id="GO:0004521">
    <property type="term" value="F:RNA endonuclease activity"/>
    <property type="evidence" value="ECO:0007669"/>
    <property type="project" value="UniProtKB-ARBA"/>
</dbReference>
<dbReference type="OrthoDB" id="1728109at2759"/>
<keyword evidence="9" id="KW-0325">Glycoprotein</keyword>
<dbReference type="EMBL" id="JABFAB010000007">
    <property type="protein sequence ID" value="MBA0653037.1"/>
    <property type="molecule type" value="Genomic_DNA"/>
</dbReference>
<dbReference type="GO" id="GO:0003676">
    <property type="term" value="F:nucleic acid binding"/>
    <property type="evidence" value="ECO:0007669"/>
    <property type="project" value="InterPro"/>
</dbReference>
<dbReference type="GO" id="GO:0006308">
    <property type="term" value="P:DNA catabolic process"/>
    <property type="evidence" value="ECO:0007669"/>
    <property type="project" value="InterPro"/>
</dbReference>
<evidence type="ECO:0000256" key="8">
    <source>
        <dbReference type="ARBA" id="ARBA00023157"/>
    </source>
</evidence>
<evidence type="ECO:0000256" key="1">
    <source>
        <dbReference type="ARBA" id="ARBA00000245"/>
    </source>
</evidence>
<evidence type="ECO:0000256" key="3">
    <source>
        <dbReference type="ARBA" id="ARBA00012562"/>
    </source>
</evidence>
<keyword evidence="4" id="KW-0540">Nuclease</keyword>
<accession>A0A7J8URD1</accession>
<dbReference type="GO" id="GO:0046872">
    <property type="term" value="F:metal ion binding"/>
    <property type="evidence" value="ECO:0007669"/>
    <property type="project" value="UniProtKB-KW"/>
</dbReference>
<evidence type="ECO:0000256" key="7">
    <source>
        <dbReference type="ARBA" id="ARBA00022801"/>
    </source>
</evidence>
<dbReference type="InterPro" id="IPR003154">
    <property type="entry name" value="S1/P1nuclease"/>
</dbReference>
<keyword evidence="5" id="KW-0479">Metal-binding</keyword>
<dbReference type="PANTHER" id="PTHR33146:SF26">
    <property type="entry name" value="ENDONUCLEASE 4"/>
    <property type="match status" value="1"/>
</dbReference>
<comment type="catalytic activity">
    <reaction evidence="1">
        <text>Endonucleolytic cleavage to 5'-phosphomononucleotide and 5'-phosphooligonucleotide end-products.</text>
        <dbReference type="EC" id="3.1.30.1"/>
    </reaction>
</comment>
<proteinExistence type="inferred from homology"/>
<dbReference type="EC" id="3.1.30.1" evidence="3"/>
<dbReference type="InterPro" id="IPR008947">
    <property type="entry name" value="PLipase_C/P1_nuclease_dom_sf"/>
</dbReference>
<evidence type="ECO:0000256" key="5">
    <source>
        <dbReference type="ARBA" id="ARBA00022723"/>
    </source>
</evidence>
<organism evidence="10 11">
    <name type="scientific">Gossypium klotzschianum</name>
    <dbReference type="NCBI Taxonomy" id="34286"/>
    <lineage>
        <taxon>Eukaryota</taxon>
        <taxon>Viridiplantae</taxon>
        <taxon>Streptophyta</taxon>
        <taxon>Embryophyta</taxon>
        <taxon>Tracheophyta</taxon>
        <taxon>Spermatophyta</taxon>
        <taxon>Magnoliopsida</taxon>
        <taxon>eudicotyledons</taxon>
        <taxon>Gunneridae</taxon>
        <taxon>Pentapetalae</taxon>
        <taxon>rosids</taxon>
        <taxon>malvids</taxon>
        <taxon>Malvales</taxon>
        <taxon>Malvaceae</taxon>
        <taxon>Malvoideae</taxon>
        <taxon>Gossypium</taxon>
    </lineage>
</organism>
<evidence type="ECO:0000256" key="9">
    <source>
        <dbReference type="ARBA" id="ARBA00023180"/>
    </source>
</evidence>
<evidence type="ECO:0000256" key="6">
    <source>
        <dbReference type="ARBA" id="ARBA00022759"/>
    </source>
</evidence>
<dbReference type="AlphaFoldDB" id="A0A7J8URD1"/>
<name>A0A7J8URD1_9ROSI</name>
<dbReference type="SUPFAM" id="SSF48537">
    <property type="entry name" value="Phospholipase C/P1 nuclease"/>
    <property type="match status" value="1"/>
</dbReference>
<protein>
    <recommendedName>
        <fullName evidence="3">Aspergillus nuclease S1</fullName>
        <ecNumber evidence="3">3.1.30.1</ecNumber>
    </recommendedName>
</protein>
<evidence type="ECO:0000313" key="10">
    <source>
        <dbReference type="EMBL" id="MBA0653037.1"/>
    </source>
</evidence>
<keyword evidence="6" id="KW-0255">Endonuclease</keyword>
<reference evidence="10 11" key="1">
    <citation type="journal article" date="2019" name="Genome Biol. Evol.">
        <title>Insights into the evolution of the New World diploid cottons (Gossypium, subgenus Houzingenia) based on genome sequencing.</title>
        <authorList>
            <person name="Grover C.E."/>
            <person name="Arick M.A. 2nd"/>
            <person name="Thrash A."/>
            <person name="Conover J.L."/>
            <person name="Sanders W.S."/>
            <person name="Peterson D.G."/>
            <person name="Frelichowski J.E."/>
            <person name="Scheffler J.A."/>
            <person name="Scheffler B.E."/>
            <person name="Wendel J.F."/>
        </authorList>
    </citation>
    <scope>NUCLEOTIDE SEQUENCE [LARGE SCALE GENOMIC DNA]</scope>
    <source>
        <strain evidence="10">57</strain>
        <tissue evidence="10">Leaf</tissue>
    </source>
</reference>
<keyword evidence="7" id="KW-0378">Hydrolase</keyword>
<evidence type="ECO:0000313" key="11">
    <source>
        <dbReference type="Proteomes" id="UP000593573"/>
    </source>
</evidence>
<evidence type="ECO:0000256" key="4">
    <source>
        <dbReference type="ARBA" id="ARBA00022722"/>
    </source>
</evidence>
<dbReference type="GO" id="GO:0000014">
    <property type="term" value="F:single-stranded DNA endodeoxyribonuclease activity"/>
    <property type="evidence" value="ECO:0007669"/>
    <property type="project" value="UniProtKB-ARBA"/>
</dbReference>